<dbReference type="Gene3D" id="2.150.10.10">
    <property type="entry name" value="Serralysin-like metalloprotease, C-terminal"/>
    <property type="match status" value="3"/>
</dbReference>
<keyword evidence="4" id="KW-0800">Toxin</keyword>
<dbReference type="PRINTS" id="PR01488">
    <property type="entry name" value="RTXTOXINA"/>
</dbReference>
<dbReference type="PANTHER" id="PTHR38340">
    <property type="entry name" value="S-LAYER PROTEIN"/>
    <property type="match status" value="1"/>
</dbReference>
<evidence type="ECO:0000313" key="10">
    <source>
        <dbReference type="EMBL" id="SDX27249.1"/>
    </source>
</evidence>
<keyword evidence="7" id="KW-0472">Membrane</keyword>
<feature type="region of interest" description="Disordered" evidence="8">
    <location>
        <begin position="688"/>
        <end position="761"/>
    </location>
</feature>
<sequence length="1089" mass="113496">MATRFNVFYLGNVGRIDTTEGNQISENARSLEGETFGGANSPLYNNIKSFSPGARGYGNTARGTYSTDNSGENGSDTFRIDDGNSQNFDAIASYAATLTYADGSQATVTAIVFQSTNGDLFLAPAASSSDYQSALEAGPIDSITFNTVSSNESMMYASRVDADYVAPDGTVDGTSGDDSMRVGSTDAQADEVDNSGNVVKLGAGNDKISAGSGDDTILGGAGNDYIAGNDGDDRIHGDADTTEATSFSWANQNIEDGVSVTGGITGVTDSGDIQVTMSLDQGENFRSATMERNDPLYDYNELSDSSSIHILGGAAGSDPNTAKMSIDFSSLDSGVSDEVSNVTFGIFDIDQAYGFVDEVIVRAYDADGNLIPVNLTAGNSDTLDVNDETGRAISTDAGRGTTNAKTGFLQVDIAGPVSRIEIEYNNHDPDDTGHAIRVGDLKMSTISATDAGNDTLDGGAGNDTIYGDGGDDSLSGGADNDSLSGGSGDDRIEGGTGHDTIAGGTGNDAMSGGDDADLFVMEDDFGTDKIAGGEGGKDYDVVTFDALSNGVSVTYTGAEAGTATEGPNSVSFTEIEKLVLTSSSDYVDASIGGVAVDTGAGDDTIKVGDGAYNIDAGTGDDRIIREAGTTADDANSVIDAGDGIDTYVAGSGLGADHTVDLAASRLDHAGNDRGDLLNFENVALENSAASVKGDSKDNTITARGTQDNSLSGGDGNDSIDGGGGNDNLHGDAGRDTLIGGDGNDTLDGGQGDDQLTGGDGDDVFVYSGGHDTITDFNAGNTGPLDDDDTTNNDFIDLSGYYDKIFDLRADYEDNGILDQSNFETTDYTYNSKFEDGSLKFIGVQAQHFTYDNTGVVCFGKGTAIRTPRGDVLVEDLRVGDLVTTMDNGPQKIRWINTRSYDPEQMQKGSHLHPVLIKRGTFGAERDLLVSQQHGVLVGQSGDSFARAKHLADAAKGVRIAKGKKSVTYVHLMFDDHQVIFAENVPSESFYPGPMALTQMSKPHRAAFSKVLPALGTGRVSREEVAKVYGPTARVFLKKKQVLNQHGAPARGKGKTPSRLILQASADLARQQATKAIRTRNTVTTAEART</sequence>
<dbReference type="Pfam" id="PF00353">
    <property type="entry name" value="HemolysinCabind"/>
    <property type="match status" value="6"/>
</dbReference>
<dbReference type="PRINTS" id="PR00313">
    <property type="entry name" value="CABNDNGRPT"/>
</dbReference>
<organism evidence="10 11">
    <name type="scientific">Sulfitobacter pontiacus</name>
    <dbReference type="NCBI Taxonomy" id="60137"/>
    <lineage>
        <taxon>Bacteria</taxon>
        <taxon>Pseudomonadati</taxon>
        <taxon>Pseudomonadota</taxon>
        <taxon>Alphaproteobacteria</taxon>
        <taxon>Rhodobacterales</taxon>
        <taxon>Roseobacteraceae</taxon>
        <taxon>Sulfitobacter</taxon>
    </lineage>
</organism>
<dbReference type="PROSITE" id="PS00330">
    <property type="entry name" value="HEMOLYSIN_CALCIUM"/>
    <property type="match status" value="7"/>
</dbReference>
<feature type="compositionally biased region" description="Low complexity" evidence="8">
    <location>
        <begin position="472"/>
        <end position="484"/>
    </location>
</feature>
<evidence type="ECO:0000256" key="7">
    <source>
        <dbReference type="ARBA" id="ARBA00023136"/>
    </source>
</evidence>
<evidence type="ECO:0000256" key="4">
    <source>
        <dbReference type="ARBA" id="ARBA00022656"/>
    </source>
</evidence>
<dbReference type="GO" id="GO:0005576">
    <property type="term" value="C:extracellular region"/>
    <property type="evidence" value="ECO:0007669"/>
    <property type="project" value="UniProtKB-SubCell"/>
</dbReference>
<dbReference type="InterPro" id="IPR001343">
    <property type="entry name" value="Hemolysn_Ca-bd"/>
</dbReference>
<dbReference type="PANTHER" id="PTHR38340:SF1">
    <property type="entry name" value="S-LAYER PROTEIN"/>
    <property type="match status" value="1"/>
</dbReference>
<keyword evidence="6" id="KW-0843">Virulence</keyword>
<dbReference type="InterPro" id="IPR003995">
    <property type="entry name" value="RTX_toxin_determinant-A"/>
</dbReference>
<name>A0A1H3AEI8_9RHOB</name>
<dbReference type="SUPFAM" id="SSF51120">
    <property type="entry name" value="beta-Roll"/>
    <property type="match status" value="4"/>
</dbReference>
<dbReference type="SUPFAM" id="SSF51294">
    <property type="entry name" value="Hedgehog/intein (Hint) domain"/>
    <property type="match status" value="1"/>
</dbReference>
<dbReference type="EMBL" id="FNNB01000005">
    <property type="protein sequence ID" value="SDX27249.1"/>
    <property type="molecule type" value="Genomic_DNA"/>
</dbReference>
<evidence type="ECO:0000256" key="3">
    <source>
        <dbReference type="ARBA" id="ARBA00022525"/>
    </source>
</evidence>
<dbReference type="GeneID" id="94020479"/>
<evidence type="ECO:0000256" key="5">
    <source>
        <dbReference type="ARBA" id="ARBA00022737"/>
    </source>
</evidence>
<dbReference type="RefSeq" id="WP_074636607.1">
    <property type="nucleotide sequence ID" value="NZ_CP160849.1"/>
</dbReference>
<dbReference type="GO" id="GO:0016020">
    <property type="term" value="C:membrane"/>
    <property type="evidence" value="ECO:0007669"/>
    <property type="project" value="UniProtKB-SubCell"/>
</dbReference>
<dbReference type="STRING" id="60137.SAMN04488041_105294"/>
<dbReference type="InterPro" id="IPR028992">
    <property type="entry name" value="Hedgehog/Intein_dom"/>
</dbReference>
<protein>
    <submittedName>
        <fullName evidence="10">Ca2+-binding protein, RTX toxin-related</fullName>
    </submittedName>
</protein>
<reference evidence="11" key="1">
    <citation type="submission" date="2016-10" db="EMBL/GenBank/DDBJ databases">
        <authorList>
            <person name="Varghese N."/>
            <person name="Submissions S."/>
        </authorList>
    </citation>
    <scope>NUCLEOTIDE SEQUENCE [LARGE SCALE GENOMIC DNA]</scope>
    <source>
        <strain evidence="11">DSM 10014</strain>
    </source>
</reference>
<comment type="subcellular location">
    <subcellularLocation>
        <location evidence="1">Membrane</location>
    </subcellularLocation>
    <subcellularLocation>
        <location evidence="2">Secreted</location>
    </subcellularLocation>
</comment>
<feature type="compositionally biased region" description="Low complexity" evidence="8">
    <location>
        <begin position="735"/>
        <end position="756"/>
    </location>
</feature>
<evidence type="ECO:0000256" key="1">
    <source>
        <dbReference type="ARBA" id="ARBA00004370"/>
    </source>
</evidence>
<evidence type="ECO:0000259" key="9">
    <source>
        <dbReference type="Pfam" id="PF13403"/>
    </source>
</evidence>
<accession>A0A1H3AEI8</accession>
<feature type="domain" description="Hedgehog/Intein (Hint)" evidence="9">
    <location>
        <begin position="856"/>
        <end position="992"/>
    </location>
</feature>
<dbReference type="Pfam" id="PF13403">
    <property type="entry name" value="Hint_2"/>
    <property type="match status" value="1"/>
</dbReference>
<keyword evidence="5" id="KW-0677">Repeat</keyword>
<keyword evidence="3" id="KW-0964">Secreted</keyword>
<gene>
    <name evidence="10" type="ORF">SAMN04488041_105294</name>
</gene>
<dbReference type="InterPro" id="IPR011049">
    <property type="entry name" value="Serralysin-like_metalloprot_C"/>
</dbReference>
<feature type="region of interest" description="Disordered" evidence="8">
    <location>
        <begin position="450"/>
        <end position="509"/>
    </location>
</feature>
<dbReference type="InterPro" id="IPR018511">
    <property type="entry name" value="Hemolysin-typ_Ca-bd_CS"/>
</dbReference>
<dbReference type="Proteomes" id="UP000183076">
    <property type="component" value="Unassembled WGS sequence"/>
</dbReference>
<evidence type="ECO:0000256" key="8">
    <source>
        <dbReference type="SAM" id="MobiDB-lite"/>
    </source>
</evidence>
<feature type="compositionally biased region" description="Gly residues" evidence="8">
    <location>
        <begin position="712"/>
        <end position="725"/>
    </location>
</feature>
<dbReference type="GO" id="GO:0090729">
    <property type="term" value="F:toxin activity"/>
    <property type="evidence" value="ECO:0007669"/>
    <property type="project" value="UniProtKB-KW"/>
</dbReference>
<dbReference type="AlphaFoldDB" id="A0A1H3AEI8"/>
<dbReference type="InterPro" id="IPR050557">
    <property type="entry name" value="RTX_toxin/Mannuronan_C5-epim"/>
</dbReference>
<dbReference type="InterPro" id="IPR036844">
    <property type="entry name" value="Hint_dom_sf"/>
</dbReference>
<proteinExistence type="predicted"/>
<evidence type="ECO:0000256" key="6">
    <source>
        <dbReference type="ARBA" id="ARBA00023026"/>
    </source>
</evidence>
<dbReference type="GO" id="GO:0005509">
    <property type="term" value="F:calcium ion binding"/>
    <property type="evidence" value="ECO:0007669"/>
    <property type="project" value="InterPro"/>
</dbReference>
<evidence type="ECO:0000313" key="11">
    <source>
        <dbReference type="Proteomes" id="UP000183076"/>
    </source>
</evidence>
<evidence type="ECO:0000256" key="2">
    <source>
        <dbReference type="ARBA" id="ARBA00004613"/>
    </source>
</evidence>